<keyword evidence="3" id="KW-1185">Reference proteome</keyword>
<evidence type="ECO:0000313" key="2">
    <source>
        <dbReference type="EMBL" id="MDQ0258105.1"/>
    </source>
</evidence>
<sequence length="44" mass="4600">MVLTIVVGYSVGAGKIKAAKQYGRLGVWGGIDFLGSGVIFILFP</sequence>
<protein>
    <submittedName>
        <fullName evidence="2">Na+-driven multidrug efflux pump</fullName>
    </submittedName>
</protein>
<dbReference type="EMBL" id="JAUSUG010000051">
    <property type="protein sequence ID" value="MDQ0258105.1"/>
    <property type="molecule type" value="Genomic_DNA"/>
</dbReference>
<name>A0ABU0A3N1_9BACI</name>
<proteinExistence type="predicted"/>
<accession>A0ABU0A3N1</accession>
<organism evidence="2 3">
    <name type="scientific">Evansella vedderi</name>
    <dbReference type="NCBI Taxonomy" id="38282"/>
    <lineage>
        <taxon>Bacteria</taxon>
        <taxon>Bacillati</taxon>
        <taxon>Bacillota</taxon>
        <taxon>Bacilli</taxon>
        <taxon>Bacillales</taxon>
        <taxon>Bacillaceae</taxon>
        <taxon>Evansella</taxon>
    </lineage>
</organism>
<reference evidence="2 3" key="1">
    <citation type="submission" date="2023-07" db="EMBL/GenBank/DDBJ databases">
        <title>Genomic Encyclopedia of Type Strains, Phase IV (KMG-IV): sequencing the most valuable type-strain genomes for metagenomic binning, comparative biology and taxonomic classification.</title>
        <authorList>
            <person name="Goeker M."/>
        </authorList>
    </citation>
    <scope>NUCLEOTIDE SEQUENCE [LARGE SCALE GENOMIC DNA]</scope>
    <source>
        <strain evidence="2 3">DSM 9768</strain>
    </source>
</reference>
<dbReference type="Proteomes" id="UP001230005">
    <property type="component" value="Unassembled WGS sequence"/>
</dbReference>
<evidence type="ECO:0000313" key="3">
    <source>
        <dbReference type="Proteomes" id="UP001230005"/>
    </source>
</evidence>
<evidence type="ECO:0000256" key="1">
    <source>
        <dbReference type="SAM" id="Phobius"/>
    </source>
</evidence>
<dbReference type="RefSeq" id="WP_307332872.1">
    <property type="nucleotide sequence ID" value="NZ_JAUSUG010000051.1"/>
</dbReference>
<gene>
    <name evidence="2" type="ORF">J2S74_005570</name>
</gene>
<comment type="caution">
    <text evidence="2">The sequence shown here is derived from an EMBL/GenBank/DDBJ whole genome shotgun (WGS) entry which is preliminary data.</text>
</comment>
<keyword evidence="1" id="KW-0812">Transmembrane</keyword>
<feature type="transmembrane region" description="Helical" evidence="1">
    <location>
        <begin position="25"/>
        <end position="43"/>
    </location>
</feature>
<keyword evidence="1" id="KW-0472">Membrane</keyword>
<keyword evidence="1" id="KW-1133">Transmembrane helix</keyword>